<comment type="caution">
    <text evidence="1">The sequence shown here is derived from an EMBL/GenBank/DDBJ whole genome shotgun (WGS) entry which is preliminary data.</text>
</comment>
<dbReference type="Proteomes" id="UP001056120">
    <property type="component" value="Linkage Group LG21"/>
</dbReference>
<gene>
    <name evidence="1" type="ORF">L1987_63609</name>
</gene>
<proteinExistence type="predicted"/>
<sequence length="289" mass="32819">MIDEILSRLPTKSLLRFRSVSKSLCDGIGSPDFIRLHTLRSPNKLLIIIHKVRYEYGEDTKTMYTIHSQDQLSSSYTGITPAEYPFGCIRTISGSCNGILCVYDQLRSAIHLWNPSIRRKATVYEHPSWDPCLAHGFGFDPVTGDYKILRASEAGTFVYTMKTHTWREIASPAYPVSYVNGSPCLFKITIIKGCLAVECFKDEGDDHRWIWVRNTAASWSVFELNKGERATYGGLLVNHYAKGIRVFNPETGVRSRLGHLIRSSFIIGFATCIKSLELLDIYEKHNRQI</sequence>
<dbReference type="EMBL" id="CM042038">
    <property type="protein sequence ID" value="KAI3732404.1"/>
    <property type="molecule type" value="Genomic_DNA"/>
</dbReference>
<reference evidence="1 2" key="2">
    <citation type="journal article" date="2022" name="Mol. Ecol. Resour.">
        <title>The genomes of chicory, endive, great burdock and yacon provide insights into Asteraceae paleo-polyploidization history and plant inulin production.</title>
        <authorList>
            <person name="Fan W."/>
            <person name="Wang S."/>
            <person name="Wang H."/>
            <person name="Wang A."/>
            <person name="Jiang F."/>
            <person name="Liu H."/>
            <person name="Zhao H."/>
            <person name="Xu D."/>
            <person name="Zhang Y."/>
        </authorList>
    </citation>
    <scope>NUCLEOTIDE SEQUENCE [LARGE SCALE GENOMIC DNA]</scope>
    <source>
        <strain evidence="2">cv. Yunnan</strain>
        <tissue evidence="1">Leaves</tissue>
    </source>
</reference>
<organism evidence="1 2">
    <name type="scientific">Smallanthus sonchifolius</name>
    <dbReference type="NCBI Taxonomy" id="185202"/>
    <lineage>
        <taxon>Eukaryota</taxon>
        <taxon>Viridiplantae</taxon>
        <taxon>Streptophyta</taxon>
        <taxon>Embryophyta</taxon>
        <taxon>Tracheophyta</taxon>
        <taxon>Spermatophyta</taxon>
        <taxon>Magnoliopsida</taxon>
        <taxon>eudicotyledons</taxon>
        <taxon>Gunneridae</taxon>
        <taxon>Pentapetalae</taxon>
        <taxon>asterids</taxon>
        <taxon>campanulids</taxon>
        <taxon>Asterales</taxon>
        <taxon>Asteraceae</taxon>
        <taxon>Asteroideae</taxon>
        <taxon>Heliantheae alliance</taxon>
        <taxon>Millerieae</taxon>
        <taxon>Smallanthus</taxon>
    </lineage>
</organism>
<accession>A0ACB9CDQ0</accession>
<reference evidence="2" key="1">
    <citation type="journal article" date="2022" name="Mol. Ecol. Resour.">
        <title>The genomes of chicory, endive, great burdock and yacon provide insights into Asteraceae palaeo-polyploidization history and plant inulin production.</title>
        <authorList>
            <person name="Fan W."/>
            <person name="Wang S."/>
            <person name="Wang H."/>
            <person name="Wang A."/>
            <person name="Jiang F."/>
            <person name="Liu H."/>
            <person name="Zhao H."/>
            <person name="Xu D."/>
            <person name="Zhang Y."/>
        </authorList>
    </citation>
    <scope>NUCLEOTIDE SEQUENCE [LARGE SCALE GENOMIC DNA]</scope>
    <source>
        <strain evidence="2">cv. Yunnan</strain>
    </source>
</reference>
<protein>
    <submittedName>
        <fullName evidence="1">Uncharacterized protein</fullName>
    </submittedName>
</protein>
<evidence type="ECO:0000313" key="1">
    <source>
        <dbReference type="EMBL" id="KAI3732404.1"/>
    </source>
</evidence>
<evidence type="ECO:0000313" key="2">
    <source>
        <dbReference type="Proteomes" id="UP001056120"/>
    </source>
</evidence>
<name>A0ACB9CDQ0_9ASTR</name>
<keyword evidence="2" id="KW-1185">Reference proteome</keyword>